<dbReference type="PANTHER" id="PTHR30537">
    <property type="entry name" value="HTH-TYPE TRANSCRIPTIONAL REGULATOR"/>
    <property type="match status" value="1"/>
</dbReference>
<organism evidence="6 7">
    <name type="scientific">Comamonas squillarum</name>
    <dbReference type="NCBI Taxonomy" id="2977320"/>
    <lineage>
        <taxon>Bacteria</taxon>
        <taxon>Pseudomonadati</taxon>
        <taxon>Pseudomonadota</taxon>
        <taxon>Betaproteobacteria</taxon>
        <taxon>Burkholderiales</taxon>
        <taxon>Comamonadaceae</taxon>
        <taxon>Comamonas</taxon>
    </lineage>
</organism>
<dbReference type="SUPFAM" id="SSF46785">
    <property type="entry name" value="Winged helix' DNA-binding domain"/>
    <property type="match status" value="1"/>
</dbReference>
<evidence type="ECO:0000256" key="1">
    <source>
        <dbReference type="ARBA" id="ARBA00009437"/>
    </source>
</evidence>
<dbReference type="Gene3D" id="3.40.190.290">
    <property type="match status" value="1"/>
</dbReference>
<keyword evidence="2" id="KW-0805">Transcription regulation</keyword>
<dbReference type="InterPro" id="IPR036390">
    <property type="entry name" value="WH_DNA-bd_sf"/>
</dbReference>
<evidence type="ECO:0000256" key="3">
    <source>
        <dbReference type="ARBA" id="ARBA00023125"/>
    </source>
</evidence>
<evidence type="ECO:0000259" key="5">
    <source>
        <dbReference type="PROSITE" id="PS50931"/>
    </source>
</evidence>
<gene>
    <name evidence="6" type="ORF">N4T19_09130</name>
</gene>
<comment type="similarity">
    <text evidence="1">Belongs to the LysR transcriptional regulatory family.</text>
</comment>
<dbReference type="InterPro" id="IPR058163">
    <property type="entry name" value="LysR-type_TF_proteobact-type"/>
</dbReference>
<dbReference type="PANTHER" id="PTHR30537:SF5">
    <property type="entry name" value="HTH-TYPE TRANSCRIPTIONAL ACTIVATOR TTDR-RELATED"/>
    <property type="match status" value="1"/>
</dbReference>
<evidence type="ECO:0000313" key="6">
    <source>
        <dbReference type="EMBL" id="UXC20249.1"/>
    </source>
</evidence>
<dbReference type="CDD" id="cd08422">
    <property type="entry name" value="PBP2_CrgA_like"/>
    <property type="match status" value="1"/>
</dbReference>
<dbReference type="EMBL" id="CP104377">
    <property type="protein sequence ID" value="UXC20249.1"/>
    <property type="molecule type" value="Genomic_DNA"/>
</dbReference>
<accession>A0ABY6A5R6</accession>
<dbReference type="Gene3D" id="1.10.10.10">
    <property type="entry name" value="Winged helix-like DNA-binding domain superfamily/Winged helix DNA-binding domain"/>
    <property type="match status" value="1"/>
</dbReference>
<evidence type="ECO:0000256" key="2">
    <source>
        <dbReference type="ARBA" id="ARBA00023015"/>
    </source>
</evidence>
<feature type="domain" description="HTH lysR-type" evidence="5">
    <location>
        <begin position="36"/>
        <end position="88"/>
    </location>
</feature>
<dbReference type="InterPro" id="IPR000847">
    <property type="entry name" value="LysR_HTH_N"/>
</dbReference>
<dbReference type="InterPro" id="IPR036388">
    <property type="entry name" value="WH-like_DNA-bd_sf"/>
</dbReference>
<dbReference type="Pfam" id="PF00126">
    <property type="entry name" value="HTH_1"/>
    <property type="match status" value="1"/>
</dbReference>
<protein>
    <submittedName>
        <fullName evidence="6">LysR family transcriptional regulator</fullName>
    </submittedName>
</protein>
<dbReference type="RefSeq" id="WP_232539402.1">
    <property type="nucleotide sequence ID" value="NZ_CP104377.1"/>
</dbReference>
<proteinExistence type="inferred from homology"/>
<reference evidence="6" key="1">
    <citation type="submission" date="2022-09" db="EMBL/GenBank/DDBJ databases">
        <title>Bacterial diversity in gut of crayfish and pufferfish.</title>
        <authorList>
            <person name="Huang Y."/>
        </authorList>
    </citation>
    <scope>NUCLEOTIDE SEQUENCE</scope>
    <source>
        <strain evidence="6">PR12</strain>
    </source>
</reference>
<dbReference type="Proteomes" id="UP001058290">
    <property type="component" value="Chromosome"/>
</dbReference>
<keyword evidence="3" id="KW-0238">DNA-binding</keyword>
<dbReference type="PROSITE" id="PS50931">
    <property type="entry name" value="HTH_LYSR"/>
    <property type="match status" value="1"/>
</dbReference>
<dbReference type="InterPro" id="IPR005119">
    <property type="entry name" value="LysR_subst-bd"/>
</dbReference>
<evidence type="ECO:0000313" key="7">
    <source>
        <dbReference type="Proteomes" id="UP001058290"/>
    </source>
</evidence>
<dbReference type="Pfam" id="PF03466">
    <property type="entry name" value="LysR_substrate"/>
    <property type="match status" value="1"/>
</dbReference>
<keyword evidence="7" id="KW-1185">Reference proteome</keyword>
<evidence type="ECO:0000256" key="4">
    <source>
        <dbReference type="ARBA" id="ARBA00023163"/>
    </source>
</evidence>
<dbReference type="SUPFAM" id="SSF53850">
    <property type="entry name" value="Periplasmic binding protein-like II"/>
    <property type="match status" value="1"/>
</dbReference>
<sequence length="329" mass="35592">MDSMVRGQTPLDNWPEFVNGFAGNANMGAERIAEFLEVFVHVTREGSFSAAARRMGVAPSSITRSIDTLEARLGTPVFRRSTRLITLTEAGAALLVRAKRVLDELADAQQEIAALSGGAHGVLRVACFPTFGKRYVIPVVALLAKTHPQLRVELDLTERLADPVAERLDAVIRIGKLPDSSLVATKIATQIRTLCASPLYISAVGAPKSLDDLPSYQLIDKLHGADLLGWSDFLGHGVLPDQAVFRCDDFEAMRLAALAGVGIALLPDWVVGNDIATGHLLKLTAGPSDSTCLHSDIHLLRAPVEPSAKLRVFTEQLKRFIGEPHRWAV</sequence>
<keyword evidence="4" id="KW-0804">Transcription</keyword>
<name>A0ABY6A5R6_9BURK</name>